<dbReference type="NCBIfam" id="TIGR00305">
    <property type="entry name" value="putative toxin-antitoxin system toxin component, PIN family"/>
    <property type="match status" value="1"/>
</dbReference>
<proteinExistence type="predicted"/>
<dbReference type="PANTHER" id="PTHR34610:SF3">
    <property type="entry name" value="SSL7007 PROTEIN"/>
    <property type="match status" value="1"/>
</dbReference>
<feature type="domain" description="PIN" evidence="1">
    <location>
        <begin position="1"/>
        <end position="116"/>
    </location>
</feature>
<dbReference type="SMART" id="SM00670">
    <property type="entry name" value="PINc"/>
    <property type="match status" value="1"/>
</dbReference>
<dbReference type="InterPro" id="IPR029060">
    <property type="entry name" value="PIN-like_dom_sf"/>
</dbReference>
<dbReference type="PANTHER" id="PTHR34610">
    <property type="entry name" value="SSL7007 PROTEIN"/>
    <property type="match status" value="1"/>
</dbReference>
<dbReference type="SUPFAM" id="SSF88723">
    <property type="entry name" value="PIN domain-like"/>
    <property type="match status" value="1"/>
</dbReference>
<protein>
    <recommendedName>
        <fullName evidence="1">PIN domain-containing protein</fullName>
    </recommendedName>
</protein>
<dbReference type="InterPro" id="IPR002716">
    <property type="entry name" value="PIN_dom"/>
</dbReference>
<organism evidence="2">
    <name type="scientific">uncultured Desulfobacterium sp</name>
    <dbReference type="NCBI Taxonomy" id="201089"/>
    <lineage>
        <taxon>Bacteria</taxon>
        <taxon>Pseudomonadati</taxon>
        <taxon>Thermodesulfobacteriota</taxon>
        <taxon>Desulfobacteria</taxon>
        <taxon>Desulfobacterales</taxon>
        <taxon>Desulfobacteriaceae</taxon>
        <taxon>Desulfobacterium</taxon>
        <taxon>environmental samples</taxon>
    </lineage>
</organism>
<sequence>MKIVIDTNVLFTALKSQLGASYKLVSLIPSKKFSIVISVSLIIEYEDVLRRGKLPNSITEKDITDFIDFLCYVGEHQEIFFLWRPFLPDSSDDLVLEVAVASSCDVIITYNKRHFKNVEKFGLRILDPREFLTEIGVIS</sequence>
<gene>
    <name evidence="2" type="ORF">N47_G36620</name>
</gene>
<accession>E1YCP4</accession>
<reference evidence="2" key="1">
    <citation type="journal article" date="2011" name="Environ. Microbiol.">
        <title>Genomic insights into the metabolic potential of the polycyclic aromatic hydrocarbon degrading sulfate-reducing Deltaproteobacterium N47.</title>
        <authorList>
            <person name="Bergmann F."/>
            <person name="Selesi D."/>
            <person name="Weinmaier T."/>
            <person name="Tischler P."/>
            <person name="Rattei T."/>
            <person name="Meckenstock R.U."/>
        </authorList>
    </citation>
    <scope>NUCLEOTIDE SEQUENCE</scope>
</reference>
<evidence type="ECO:0000259" key="1">
    <source>
        <dbReference type="SMART" id="SM00670"/>
    </source>
</evidence>
<dbReference type="EMBL" id="FR695868">
    <property type="protein sequence ID" value="CBX28338.1"/>
    <property type="molecule type" value="Genomic_DNA"/>
</dbReference>
<dbReference type="InterPro" id="IPR002850">
    <property type="entry name" value="PIN_toxin-like"/>
</dbReference>
<dbReference type="Pfam" id="PF13470">
    <property type="entry name" value="PIN_3"/>
    <property type="match status" value="1"/>
</dbReference>
<name>E1YCP4_9BACT</name>
<dbReference type="AlphaFoldDB" id="E1YCP4"/>
<evidence type="ECO:0000313" key="2">
    <source>
        <dbReference type="EMBL" id="CBX28338.1"/>
    </source>
</evidence>